<name>A0ABU7K863_9ACTN</name>
<evidence type="ECO:0000256" key="1">
    <source>
        <dbReference type="ARBA" id="ARBA00022645"/>
    </source>
</evidence>
<comment type="catalytic activity">
    <reaction evidence="8">
        <text>[GlcNAc-(1-&gt;4)-Mur2Ac(oyl-L-Ala-gamma-D-Glu-L-Lys-D-Ala-D-Ala)](n)-di-trans,octa-cis-undecaprenyl diphosphate + beta-D-GlcNAc-(1-&gt;4)-Mur2Ac(oyl-L-Ala-gamma-D-Glu-L-Lys-D-Ala-D-Ala)-di-trans,octa-cis-undecaprenyl diphosphate = [GlcNAc-(1-&gt;4)-Mur2Ac(oyl-L-Ala-gamma-D-Glu-L-Lys-D-Ala-D-Ala)](n+1)-di-trans,octa-cis-undecaprenyl diphosphate + di-trans,octa-cis-undecaprenyl diphosphate + H(+)</text>
        <dbReference type="Rhea" id="RHEA:23708"/>
        <dbReference type="Rhea" id="RHEA-COMP:9602"/>
        <dbReference type="Rhea" id="RHEA-COMP:9603"/>
        <dbReference type="ChEBI" id="CHEBI:15378"/>
        <dbReference type="ChEBI" id="CHEBI:58405"/>
        <dbReference type="ChEBI" id="CHEBI:60033"/>
        <dbReference type="ChEBI" id="CHEBI:78435"/>
        <dbReference type="EC" id="2.4.99.28"/>
    </reaction>
</comment>
<dbReference type="InterPro" id="IPR036950">
    <property type="entry name" value="PBP_transglycosylase"/>
</dbReference>
<evidence type="ECO:0000313" key="13">
    <source>
        <dbReference type="EMBL" id="MEE2038424.1"/>
    </source>
</evidence>
<gene>
    <name evidence="13" type="ORF">Q8791_14460</name>
</gene>
<keyword evidence="10" id="KW-1133">Transmembrane helix</keyword>
<keyword evidence="6" id="KW-0511">Multifunctional enzyme</keyword>
<dbReference type="InterPro" id="IPR023346">
    <property type="entry name" value="Lysozyme-like_dom_sf"/>
</dbReference>
<comment type="catalytic activity">
    <reaction evidence="7">
        <text>Preferential cleavage: (Ac)2-L-Lys-D-Ala-|-D-Ala. Also transpeptidation of peptidyl-alanyl moieties that are N-acyl substituents of D-alanine.</text>
        <dbReference type="EC" id="3.4.16.4"/>
    </reaction>
</comment>
<dbReference type="Gene3D" id="3.40.710.10">
    <property type="entry name" value="DD-peptidase/beta-lactamase superfamily"/>
    <property type="match status" value="1"/>
</dbReference>
<evidence type="ECO:0000256" key="6">
    <source>
        <dbReference type="ARBA" id="ARBA00023268"/>
    </source>
</evidence>
<evidence type="ECO:0000256" key="7">
    <source>
        <dbReference type="ARBA" id="ARBA00034000"/>
    </source>
</evidence>
<evidence type="ECO:0000256" key="8">
    <source>
        <dbReference type="ARBA" id="ARBA00049902"/>
    </source>
</evidence>
<keyword evidence="4 13" id="KW-0808">Transferase</keyword>
<feature type="domain" description="Glycosyl transferase family 51" evidence="12">
    <location>
        <begin position="84"/>
        <end position="266"/>
    </location>
</feature>
<accession>A0ABU7K863</accession>
<dbReference type="SUPFAM" id="SSF53955">
    <property type="entry name" value="Lysozyme-like"/>
    <property type="match status" value="1"/>
</dbReference>
<feature type="domain" description="Penicillin-binding protein transpeptidase" evidence="11">
    <location>
        <begin position="369"/>
        <end position="635"/>
    </location>
</feature>
<evidence type="ECO:0000256" key="9">
    <source>
        <dbReference type="SAM" id="MobiDB-lite"/>
    </source>
</evidence>
<evidence type="ECO:0000313" key="14">
    <source>
        <dbReference type="Proteomes" id="UP001356095"/>
    </source>
</evidence>
<proteinExistence type="predicted"/>
<keyword evidence="3 13" id="KW-0328">Glycosyltransferase</keyword>
<evidence type="ECO:0000256" key="4">
    <source>
        <dbReference type="ARBA" id="ARBA00022679"/>
    </source>
</evidence>
<evidence type="ECO:0000256" key="3">
    <source>
        <dbReference type="ARBA" id="ARBA00022676"/>
    </source>
</evidence>
<protein>
    <submittedName>
        <fullName evidence="13">Transglycosylase domain-containing protein</fullName>
        <ecNumber evidence="13">2.4.-.-</ecNumber>
    </submittedName>
</protein>
<dbReference type="InterPro" id="IPR001264">
    <property type="entry name" value="Glyco_trans_51"/>
</dbReference>
<keyword evidence="10" id="KW-0472">Membrane</keyword>
<keyword evidence="14" id="KW-1185">Reference proteome</keyword>
<dbReference type="EC" id="2.4.-.-" evidence="13"/>
<dbReference type="RefSeq" id="WP_330092222.1">
    <property type="nucleotide sequence ID" value="NZ_JAUZMY010000012.1"/>
</dbReference>
<feature type="region of interest" description="Disordered" evidence="9">
    <location>
        <begin position="682"/>
        <end position="713"/>
    </location>
</feature>
<dbReference type="InterPro" id="IPR012338">
    <property type="entry name" value="Beta-lactam/transpept-like"/>
</dbReference>
<evidence type="ECO:0000256" key="2">
    <source>
        <dbReference type="ARBA" id="ARBA00022670"/>
    </source>
</evidence>
<evidence type="ECO:0000259" key="11">
    <source>
        <dbReference type="Pfam" id="PF00905"/>
    </source>
</evidence>
<comment type="caution">
    <text evidence="13">The sequence shown here is derived from an EMBL/GenBank/DDBJ whole genome shotgun (WGS) entry which is preliminary data.</text>
</comment>
<dbReference type="Pfam" id="PF00912">
    <property type="entry name" value="Transgly"/>
    <property type="match status" value="1"/>
</dbReference>
<keyword evidence="10" id="KW-0812">Transmembrane</keyword>
<dbReference type="PANTHER" id="PTHR32282:SF33">
    <property type="entry name" value="PEPTIDOGLYCAN GLYCOSYLTRANSFERASE"/>
    <property type="match status" value="1"/>
</dbReference>
<keyword evidence="2" id="KW-0645">Protease</keyword>
<evidence type="ECO:0000259" key="12">
    <source>
        <dbReference type="Pfam" id="PF00912"/>
    </source>
</evidence>
<evidence type="ECO:0000256" key="10">
    <source>
        <dbReference type="SAM" id="Phobius"/>
    </source>
</evidence>
<dbReference type="SUPFAM" id="SSF56601">
    <property type="entry name" value="beta-lactamase/transpeptidase-like"/>
    <property type="match status" value="1"/>
</dbReference>
<dbReference type="Proteomes" id="UP001356095">
    <property type="component" value="Unassembled WGS sequence"/>
</dbReference>
<organism evidence="13 14">
    <name type="scientific">Nocardiopsis codii</name>
    <dbReference type="NCBI Taxonomy" id="3065942"/>
    <lineage>
        <taxon>Bacteria</taxon>
        <taxon>Bacillati</taxon>
        <taxon>Actinomycetota</taxon>
        <taxon>Actinomycetes</taxon>
        <taxon>Streptosporangiales</taxon>
        <taxon>Nocardiopsidaceae</taxon>
        <taxon>Nocardiopsis</taxon>
    </lineage>
</organism>
<dbReference type="EMBL" id="JAUZMY010000012">
    <property type="protein sequence ID" value="MEE2038424.1"/>
    <property type="molecule type" value="Genomic_DNA"/>
</dbReference>
<feature type="transmembrane region" description="Helical" evidence="10">
    <location>
        <begin position="30"/>
        <end position="52"/>
    </location>
</feature>
<keyword evidence="1" id="KW-0121">Carboxypeptidase</keyword>
<dbReference type="Gene3D" id="1.10.3810.10">
    <property type="entry name" value="Biosynthetic peptidoglycan transglycosylase-like"/>
    <property type="match status" value="1"/>
</dbReference>
<keyword evidence="5" id="KW-0378">Hydrolase</keyword>
<sequence length="713" mass="75885">MSAWGSEDGRGPGKGPVDGRKDALLRLTKMSAVAGLLAAALVMPWVGGLGIVGRDAAAAFMGLPSGLELGPLAQRVVLTDIDHKPIAEVADREREVVPLDEISPWVPAALMAIEDDRFYEHSGLDLRGVLRAAMRTAQGDTQGGSTITQQYVKNLLIEQASTEEEVERASEQTLGRKLMELRHAIDIEDRLTKDEIMEGYLNLAYFGSGAHGVEVAAQRYFSVSAAELNPAQAATIVGVVRGPSFYDPLTNRDAARERRDMVLERMGATGHLEPDEVEQHQSRGLALDPTERGGSCYHGEQPFFCDFVMRWLRGSDVLGELQEERDEALTTGGITVQTTLDGDVQRAAEKAIEKYVPSEESTKFSAQAVIEPGTGRIRGMAQNLRYGFDDEELGTTSINLAVDSEAGGSLGYQAGSTFKTFTLAAALDSGLGYGTSFSSPKSVSVGGLKDCDGSKMSGWSVSNAGESDGGEHNMISATKGSVNTYFAQLQKRVGLCETSEMAERVGIHRADGEPLEVWSSFTLGDQEVSPLTVANAYATFAARGTYCEPVPVTSVRIGREGDEGTKEVKVSSDCEEGRVDRDVADGVNHLLQQTFEGGTAKGLGLGRPVAGKTGTTDNAAYAWFAGYTPNLASAVVVGDMRGGEENPLQGVTIGGRYYNIVYGGTLPGPIWQATMRGAVADLPAESFGPSPKAFGNPSAKQPRTGGDEEDDDA</sequence>
<dbReference type="Pfam" id="PF00905">
    <property type="entry name" value="Transpeptidase"/>
    <property type="match status" value="1"/>
</dbReference>
<dbReference type="GO" id="GO:0016757">
    <property type="term" value="F:glycosyltransferase activity"/>
    <property type="evidence" value="ECO:0007669"/>
    <property type="project" value="UniProtKB-KW"/>
</dbReference>
<reference evidence="13 14" key="1">
    <citation type="submission" date="2023-08" db="EMBL/GenBank/DDBJ databases">
        <authorList>
            <person name="Girao M."/>
            <person name="Carvalho M.F."/>
        </authorList>
    </citation>
    <scope>NUCLEOTIDE SEQUENCE [LARGE SCALE GENOMIC DNA]</scope>
    <source>
        <strain evidence="13 14">CT-R113</strain>
    </source>
</reference>
<evidence type="ECO:0000256" key="5">
    <source>
        <dbReference type="ARBA" id="ARBA00022801"/>
    </source>
</evidence>
<dbReference type="PANTHER" id="PTHR32282">
    <property type="entry name" value="BINDING PROTEIN TRANSPEPTIDASE, PUTATIVE-RELATED"/>
    <property type="match status" value="1"/>
</dbReference>
<dbReference type="InterPro" id="IPR050396">
    <property type="entry name" value="Glycosyltr_51/Transpeptidase"/>
</dbReference>
<dbReference type="InterPro" id="IPR001460">
    <property type="entry name" value="PCN-bd_Tpept"/>
</dbReference>